<accession>A0A5N4EAG7</accession>
<proteinExistence type="inferred from homology"/>
<evidence type="ECO:0000256" key="6">
    <source>
        <dbReference type="ARBA" id="ARBA00023157"/>
    </source>
</evidence>
<dbReference type="Proteomes" id="UP000299084">
    <property type="component" value="Unassembled WGS sequence"/>
</dbReference>
<evidence type="ECO:0000259" key="9">
    <source>
        <dbReference type="Pfam" id="PF00061"/>
    </source>
</evidence>
<evidence type="ECO:0000256" key="3">
    <source>
        <dbReference type="ARBA" id="ARBA00022448"/>
    </source>
</evidence>
<evidence type="ECO:0000256" key="4">
    <source>
        <dbReference type="ARBA" id="ARBA00022525"/>
    </source>
</evidence>
<dbReference type="GO" id="GO:0005615">
    <property type="term" value="C:extracellular space"/>
    <property type="evidence" value="ECO:0007669"/>
    <property type="project" value="TreeGrafter"/>
</dbReference>
<dbReference type="PANTHER" id="PTHR11430:SF28">
    <property type="entry name" value="EPIDIDYMAL-SPECIFIC LIPOCALIN-9"/>
    <property type="match status" value="1"/>
</dbReference>
<reference evidence="10 11" key="1">
    <citation type="journal article" date="2019" name="Mol. Ecol. Resour.">
        <title>Improving Illumina assemblies with Hi-C and long reads: an example with the North African dromedary.</title>
        <authorList>
            <person name="Elbers J.P."/>
            <person name="Rogers M.F."/>
            <person name="Perelman P.L."/>
            <person name="Proskuryakova A.A."/>
            <person name="Serdyukova N.A."/>
            <person name="Johnson W.E."/>
            <person name="Horin P."/>
            <person name="Corander J."/>
            <person name="Murphy D."/>
            <person name="Burger P.A."/>
        </authorList>
    </citation>
    <scope>NUCLEOTIDE SEQUENCE [LARGE SCALE GENOMIC DNA]</scope>
    <source>
        <strain evidence="10">Drom800</strain>
        <tissue evidence="10">Blood</tissue>
    </source>
</reference>
<evidence type="ECO:0000256" key="7">
    <source>
        <dbReference type="RuleBase" id="RU003695"/>
    </source>
</evidence>
<feature type="chain" id="PRO_5024296364" evidence="8">
    <location>
        <begin position="16"/>
        <end position="181"/>
    </location>
</feature>
<name>A0A5N4EAG7_CAMDR</name>
<dbReference type="SUPFAM" id="SSF50814">
    <property type="entry name" value="Lipocalins"/>
    <property type="match status" value="1"/>
</dbReference>
<dbReference type="InterPro" id="IPR012674">
    <property type="entry name" value="Calycin"/>
</dbReference>
<dbReference type="PRINTS" id="PR00179">
    <property type="entry name" value="LIPOCALIN"/>
</dbReference>
<dbReference type="Gene3D" id="2.40.128.20">
    <property type="match status" value="1"/>
</dbReference>
<dbReference type="AlphaFoldDB" id="A0A5N4EAG7"/>
<dbReference type="PANTHER" id="PTHR11430">
    <property type="entry name" value="LIPOCALIN"/>
    <property type="match status" value="1"/>
</dbReference>
<dbReference type="PRINTS" id="PR01221">
    <property type="entry name" value="MAJORURINARY"/>
</dbReference>
<dbReference type="EMBL" id="JWIN03000004">
    <property type="protein sequence ID" value="KAB1280377.1"/>
    <property type="molecule type" value="Genomic_DNA"/>
</dbReference>
<evidence type="ECO:0000256" key="1">
    <source>
        <dbReference type="ARBA" id="ARBA00004613"/>
    </source>
</evidence>
<evidence type="ECO:0000313" key="11">
    <source>
        <dbReference type="Proteomes" id="UP000299084"/>
    </source>
</evidence>
<dbReference type="InterPro" id="IPR002971">
    <property type="entry name" value="Maj_urinary"/>
</dbReference>
<dbReference type="OrthoDB" id="9048943at2759"/>
<evidence type="ECO:0000256" key="8">
    <source>
        <dbReference type="SAM" id="SignalP"/>
    </source>
</evidence>
<keyword evidence="6" id="KW-1015">Disulfide bond</keyword>
<organism evidence="10 11">
    <name type="scientific">Camelus dromedarius</name>
    <name type="common">Dromedary</name>
    <name type="synonym">Arabian camel</name>
    <dbReference type="NCBI Taxonomy" id="9838"/>
    <lineage>
        <taxon>Eukaryota</taxon>
        <taxon>Metazoa</taxon>
        <taxon>Chordata</taxon>
        <taxon>Craniata</taxon>
        <taxon>Vertebrata</taxon>
        <taxon>Euteleostomi</taxon>
        <taxon>Mammalia</taxon>
        <taxon>Eutheria</taxon>
        <taxon>Laurasiatheria</taxon>
        <taxon>Artiodactyla</taxon>
        <taxon>Tylopoda</taxon>
        <taxon>Camelidae</taxon>
        <taxon>Camelus</taxon>
    </lineage>
</organism>
<evidence type="ECO:0000256" key="2">
    <source>
        <dbReference type="ARBA" id="ARBA00006889"/>
    </source>
</evidence>
<keyword evidence="4" id="KW-0964">Secreted</keyword>
<dbReference type="GO" id="GO:0036094">
    <property type="term" value="F:small molecule binding"/>
    <property type="evidence" value="ECO:0007669"/>
    <property type="project" value="InterPro"/>
</dbReference>
<comment type="similarity">
    <text evidence="2 7">Belongs to the calycin superfamily. Lipocalin family.</text>
</comment>
<feature type="signal peptide" evidence="8">
    <location>
        <begin position="1"/>
        <end position="15"/>
    </location>
</feature>
<evidence type="ECO:0000313" key="10">
    <source>
        <dbReference type="EMBL" id="KAB1280377.1"/>
    </source>
</evidence>
<dbReference type="InterPro" id="IPR002345">
    <property type="entry name" value="Lipocalin"/>
</dbReference>
<keyword evidence="5 8" id="KW-0732">Signal</keyword>
<dbReference type="PROSITE" id="PS00213">
    <property type="entry name" value="LIPOCALIN"/>
    <property type="match status" value="1"/>
</dbReference>
<keyword evidence="3" id="KW-0813">Transport</keyword>
<feature type="domain" description="Lipocalin/cytosolic fatty-acid binding" evidence="9">
    <location>
        <begin position="34"/>
        <end position="174"/>
    </location>
</feature>
<comment type="caution">
    <text evidence="10">The sequence shown here is derived from an EMBL/GenBank/DDBJ whole genome shotgun (WGS) entry which is preliminary data.</text>
</comment>
<dbReference type="InterPro" id="IPR000566">
    <property type="entry name" value="Lipocln_cytosolic_FA-bd_dom"/>
</dbReference>
<dbReference type="KEGG" id="cdk:105106029"/>
<sequence length="181" mass="20708">MALLLLGLGLSLVSAQDLNPRAIVRRNYDISKVSGTWYSISMASTDMKRIEENGDLWVFVQSIESLENGGLRFSFHFMVHGECVEVAVVCDKTDKNGEYTITYLGENRLLVSETDYRLYITFHLRNVRNGTETQVLALYGRIPELKPSFLERFEKICKTYGLGPENIVTMSSKDHCYSYKR</sequence>
<gene>
    <name evidence="10" type="ORF">Cadr_000016404</name>
</gene>
<dbReference type="InterPro" id="IPR022272">
    <property type="entry name" value="Lipocalin_CS"/>
</dbReference>
<evidence type="ECO:0000256" key="5">
    <source>
        <dbReference type="ARBA" id="ARBA00022729"/>
    </source>
</evidence>
<comment type="subcellular location">
    <subcellularLocation>
        <location evidence="1">Secreted</location>
    </subcellularLocation>
</comment>
<keyword evidence="11" id="KW-1185">Reference proteome</keyword>
<dbReference type="STRING" id="9838.ENSCDRP00005004301"/>
<protein>
    <submittedName>
        <fullName evidence="10">Epididymal-specific lipocalin-9</fullName>
    </submittedName>
</protein>
<dbReference type="Pfam" id="PF00061">
    <property type="entry name" value="Lipocalin"/>
    <property type="match status" value="1"/>
</dbReference>